<gene>
    <name evidence="2" type="ORF">BJF96_g5910</name>
</gene>
<dbReference type="EMBL" id="MPSH01000019">
    <property type="protein sequence ID" value="PNH30768.1"/>
    <property type="molecule type" value="Genomic_DNA"/>
</dbReference>
<dbReference type="PANTHER" id="PTHR34987:SF6">
    <property type="entry name" value="ALPHA-L-RHAMNOSIDASE SIX-HAIRPIN GLYCOSIDASE DOMAIN-CONTAINING PROTEIN"/>
    <property type="match status" value="1"/>
</dbReference>
<evidence type="ECO:0000313" key="3">
    <source>
        <dbReference type="Proteomes" id="UP000236305"/>
    </source>
</evidence>
<dbReference type="InterPro" id="IPR008928">
    <property type="entry name" value="6-hairpin_glycosidase_sf"/>
</dbReference>
<dbReference type="GO" id="GO:0003824">
    <property type="term" value="F:catalytic activity"/>
    <property type="evidence" value="ECO:0007669"/>
    <property type="project" value="UniProtKB-ARBA"/>
</dbReference>
<evidence type="ECO:0008006" key="4">
    <source>
        <dbReference type="Google" id="ProtNLM"/>
    </source>
</evidence>
<dbReference type="GO" id="GO:0005975">
    <property type="term" value="P:carbohydrate metabolic process"/>
    <property type="evidence" value="ECO:0007669"/>
    <property type="project" value="InterPro"/>
</dbReference>
<dbReference type="AlphaFoldDB" id="A0AA44WK38"/>
<evidence type="ECO:0000313" key="2">
    <source>
        <dbReference type="EMBL" id="PNH30768.1"/>
    </source>
</evidence>
<organism evidence="2 3">
    <name type="scientific">Verticillium dahliae</name>
    <name type="common">Verticillium wilt</name>
    <dbReference type="NCBI Taxonomy" id="27337"/>
    <lineage>
        <taxon>Eukaryota</taxon>
        <taxon>Fungi</taxon>
        <taxon>Dikarya</taxon>
        <taxon>Ascomycota</taxon>
        <taxon>Pezizomycotina</taxon>
        <taxon>Sordariomycetes</taxon>
        <taxon>Hypocreomycetidae</taxon>
        <taxon>Glomerellales</taxon>
        <taxon>Plectosphaerellaceae</taxon>
        <taxon>Verticillium</taxon>
    </lineage>
</organism>
<feature type="signal peptide" evidence="1">
    <location>
        <begin position="1"/>
        <end position="22"/>
    </location>
</feature>
<feature type="chain" id="PRO_5041203365" description="Alpha-L-rhamnosidase six-hairpin glycosidase domain-containing protein" evidence="1">
    <location>
        <begin position="23"/>
        <end position="778"/>
    </location>
</feature>
<name>A0AA44WK38_VERDA</name>
<dbReference type="Gene3D" id="1.50.10.10">
    <property type="match status" value="1"/>
</dbReference>
<dbReference type="Proteomes" id="UP000236305">
    <property type="component" value="Unassembled WGS sequence"/>
</dbReference>
<sequence>MATIRRLAAFILLLVSSVDVRAKNIDYAALPDETLFPGPWERYIKAPADKTRITPARILTTFGDVTTSSATPRAVTPGDHVPGQGILIGPEGLLTLEFDENTGGRVCFDVESVGDDPELYLSYSESPLLSGKLPDATTDRSHGDLPLQIEFGTQTGVVCVGKDFVRGGFKYLTIRMPVYPVLGSGPAPFSHRDVLPGQHVLSPGVERRKSDRDPYATPWVSIRNLWVDCTAFPSQAQGRAYSGYFFSSSNLLNRIWYAGAYTLQLSTLDPSEGSSMIDYNRLVDNNKSPAGSWYSNFTIANGTTVIADGAKRNRIVSPIDLLLATPGIAVSTHDMLAVRNALDALFAHQYADGSLPRAGPPFGFNGEFLDTHHLQALLSVHAYVKFSGDMTWLTRRWPAYLRAVNVSVAKIDSNTNLLPGQQGHSLEASALLSVVLDRTMTLARWLGDNNDGTTHRPDDYLWAAARAALHKGIQSLYCPTTHLHAANLVESRRCPDPDHLAPQAGNAWALIAGAAAHPSSSSSSSSSVSRALSARWLPAGAPAPETPGLLSPLASSLELAAHAAARRPAAAVALLLRHWAHLLDAPGFTNSTLAAGVAVDGRGRARPPDDARMSHCAAGAAGPTGFLTEHVLGAVVAAPGGGAWTVRPRLTPWLGWVRGGFATARGLFEVRVARVVAVDRRGGVTRGGGQVVEMTAPGGTVGGFVWDDDRPGIEFSGGKTVAFIVWEDRVGSAPPVEELDVSPGRRTEADCEEEWYLQVFLYRNDMRLVYDKAFTALP</sequence>
<dbReference type="InterPro" id="IPR012341">
    <property type="entry name" value="6hp_glycosidase-like_sf"/>
</dbReference>
<dbReference type="SUPFAM" id="SSF48208">
    <property type="entry name" value="Six-hairpin glycosidases"/>
    <property type="match status" value="1"/>
</dbReference>
<accession>A0AA44WK38</accession>
<protein>
    <recommendedName>
        <fullName evidence="4">Alpha-L-rhamnosidase six-hairpin glycosidase domain-containing protein</fullName>
    </recommendedName>
</protein>
<comment type="caution">
    <text evidence="2">The sequence shown here is derived from an EMBL/GenBank/DDBJ whole genome shotgun (WGS) entry which is preliminary data.</text>
</comment>
<reference evidence="2 3" key="1">
    <citation type="submission" date="2017-12" db="EMBL/GenBank/DDBJ databases">
        <title>Comparative genomics yields insights into virulence evolution of Verticillium dahliae.</title>
        <authorList>
            <person name="Fan R."/>
            <person name="Armitage A.D."/>
            <person name="Cascant-Lopez E."/>
            <person name="Sobczyk M."/>
            <person name="Cockerton H.M."/>
            <person name="Harrison R.J."/>
        </authorList>
    </citation>
    <scope>NUCLEOTIDE SEQUENCE [LARGE SCALE GENOMIC DNA]</scope>
    <source>
        <strain evidence="2 3">12008</strain>
    </source>
</reference>
<dbReference type="PANTHER" id="PTHR34987">
    <property type="entry name" value="C, PUTATIVE (AFU_ORTHOLOGUE AFUA_3G02880)-RELATED"/>
    <property type="match status" value="1"/>
</dbReference>
<keyword evidence="1" id="KW-0732">Signal</keyword>
<proteinExistence type="predicted"/>
<evidence type="ECO:0000256" key="1">
    <source>
        <dbReference type="SAM" id="SignalP"/>
    </source>
</evidence>